<dbReference type="InterPro" id="IPR047057">
    <property type="entry name" value="MerR_fam"/>
</dbReference>
<dbReference type="SMART" id="SM00422">
    <property type="entry name" value="HTH_MERR"/>
    <property type="match status" value="1"/>
</dbReference>
<dbReference type="InterPro" id="IPR000551">
    <property type="entry name" value="MerR-type_HTH_dom"/>
</dbReference>
<dbReference type="SUPFAM" id="SSF46955">
    <property type="entry name" value="Putative DNA-binding domain"/>
    <property type="match status" value="1"/>
</dbReference>
<protein>
    <submittedName>
        <fullName evidence="6">DNA-binding transcriptional regulator, MerR family</fullName>
    </submittedName>
</protein>
<evidence type="ECO:0000313" key="7">
    <source>
        <dbReference type="Proteomes" id="UP000199394"/>
    </source>
</evidence>
<gene>
    <name evidence="6" type="ORF">SAMN04515656_11741</name>
</gene>
<reference evidence="6 7" key="1">
    <citation type="submission" date="2016-10" db="EMBL/GenBank/DDBJ databases">
        <authorList>
            <person name="de Groot N.N."/>
        </authorList>
    </citation>
    <scope>NUCLEOTIDE SEQUENCE [LARGE SCALE GENOMIC DNA]</scope>
    <source>
        <strain evidence="6 7">SR12</strain>
    </source>
</reference>
<dbReference type="Proteomes" id="UP000199394">
    <property type="component" value="Unassembled WGS sequence"/>
</dbReference>
<dbReference type="PANTHER" id="PTHR30204:SF69">
    <property type="entry name" value="MERR-FAMILY TRANSCRIPTIONAL REGULATOR"/>
    <property type="match status" value="1"/>
</dbReference>
<feature type="domain" description="HTH merR-type" evidence="5">
    <location>
        <begin position="12"/>
        <end position="85"/>
    </location>
</feature>
<evidence type="ECO:0000256" key="2">
    <source>
        <dbReference type="ARBA" id="ARBA00023015"/>
    </source>
</evidence>
<dbReference type="STRING" id="81409.SAMN04515656_11741"/>
<dbReference type="Gene3D" id="3.20.80.10">
    <property type="entry name" value="Regulatory factor, effector binding domain"/>
    <property type="match status" value="1"/>
</dbReference>
<dbReference type="PROSITE" id="PS50937">
    <property type="entry name" value="HTH_MERR_2"/>
    <property type="match status" value="1"/>
</dbReference>
<keyword evidence="3 6" id="KW-0238">DNA-binding</keyword>
<dbReference type="InterPro" id="IPR009061">
    <property type="entry name" value="DNA-bd_dom_put_sf"/>
</dbReference>
<organism evidence="6 7">
    <name type="scientific">Eubacterium aggregans</name>
    <dbReference type="NCBI Taxonomy" id="81409"/>
    <lineage>
        <taxon>Bacteria</taxon>
        <taxon>Bacillati</taxon>
        <taxon>Bacillota</taxon>
        <taxon>Clostridia</taxon>
        <taxon>Eubacteriales</taxon>
        <taxon>Eubacteriaceae</taxon>
        <taxon>Eubacterium</taxon>
    </lineage>
</organism>
<name>A0A1H4CSP4_9FIRM</name>
<proteinExistence type="predicted"/>
<dbReference type="RefSeq" id="WP_176966699.1">
    <property type="nucleotide sequence ID" value="NZ_FNRK01000017.1"/>
</dbReference>
<evidence type="ECO:0000256" key="1">
    <source>
        <dbReference type="ARBA" id="ARBA00022491"/>
    </source>
</evidence>
<evidence type="ECO:0000313" key="6">
    <source>
        <dbReference type="EMBL" id="SEA63319.1"/>
    </source>
</evidence>
<evidence type="ECO:0000256" key="4">
    <source>
        <dbReference type="ARBA" id="ARBA00023163"/>
    </source>
</evidence>
<dbReference type="PANTHER" id="PTHR30204">
    <property type="entry name" value="REDOX-CYCLING DRUG-SENSING TRANSCRIPTIONAL ACTIVATOR SOXR"/>
    <property type="match status" value="1"/>
</dbReference>
<evidence type="ECO:0000259" key="5">
    <source>
        <dbReference type="PROSITE" id="PS50937"/>
    </source>
</evidence>
<dbReference type="GO" id="GO:0003700">
    <property type="term" value="F:DNA-binding transcription factor activity"/>
    <property type="evidence" value="ECO:0007669"/>
    <property type="project" value="InterPro"/>
</dbReference>
<sequence>MESYTGKKDGYLFTIGEAAKAMGITRRIILNYEEKGLITPDVKSEVDGRNGHRYYTMDTLSRMGAIRLLQNLGLSLDEIIKYYYNESDLNVILGRLEELQAELNYQIERIRARTESQSNNQILTLTFKAQKVYCETCRSHSLPTRFEDLRRVLYEGLHQHQSNPFEPNYFVEYPLDDLDQITYCVPVARDSVGDKIHTLPALKGLGVYHHGPYEGFAEQRERLVRYAQEADIPLAGTCRHLYLEGPALHLDSTRYVTLIFLPLAE</sequence>
<keyword evidence="7" id="KW-1185">Reference proteome</keyword>
<keyword evidence="4" id="KW-0804">Transcription</keyword>
<dbReference type="Gene3D" id="1.10.1660.10">
    <property type="match status" value="1"/>
</dbReference>
<keyword evidence="2" id="KW-0805">Transcription regulation</keyword>
<keyword evidence="1" id="KW-0678">Repressor</keyword>
<dbReference type="EMBL" id="FNRK01000017">
    <property type="protein sequence ID" value="SEA63319.1"/>
    <property type="molecule type" value="Genomic_DNA"/>
</dbReference>
<evidence type="ECO:0000256" key="3">
    <source>
        <dbReference type="ARBA" id="ARBA00023125"/>
    </source>
</evidence>
<dbReference type="InterPro" id="IPR011256">
    <property type="entry name" value="Reg_factor_effector_dom_sf"/>
</dbReference>
<dbReference type="SUPFAM" id="SSF55136">
    <property type="entry name" value="Probable bacterial effector-binding domain"/>
    <property type="match status" value="1"/>
</dbReference>
<accession>A0A1H4CSP4</accession>
<dbReference type="AlphaFoldDB" id="A0A1H4CSP4"/>
<dbReference type="GO" id="GO:0003677">
    <property type="term" value="F:DNA binding"/>
    <property type="evidence" value="ECO:0007669"/>
    <property type="project" value="UniProtKB-KW"/>
</dbReference>
<dbReference type="Pfam" id="PF13411">
    <property type="entry name" value="MerR_1"/>
    <property type="match status" value="1"/>
</dbReference>